<accession>A0A5N5HY80</accession>
<protein>
    <submittedName>
        <fullName evidence="1">Uncharacterized protein</fullName>
    </submittedName>
</protein>
<dbReference type="AlphaFoldDB" id="A0A5N5HY80"/>
<comment type="caution">
    <text evidence="1">The sequence shown here is derived from an EMBL/GenBank/DDBJ whole genome shotgun (WGS) entry which is preliminary data.</text>
</comment>
<reference evidence="1 2" key="3">
    <citation type="submission" date="2019-11" db="EMBL/GenBank/DDBJ databases">
        <title>A de novo genome assembly of a pear dwarfing rootstock.</title>
        <authorList>
            <person name="Wang F."/>
            <person name="Wang J."/>
            <person name="Li S."/>
            <person name="Zhang Y."/>
            <person name="Fang M."/>
            <person name="Ma L."/>
            <person name="Zhao Y."/>
            <person name="Jiang S."/>
        </authorList>
    </citation>
    <scope>NUCLEOTIDE SEQUENCE [LARGE SCALE GENOMIC DNA]</scope>
    <source>
        <strain evidence="1">S2</strain>
        <tissue evidence="1">Leaf</tissue>
    </source>
</reference>
<dbReference type="Proteomes" id="UP000327157">
    <property type="component" value="Chromosome 6"/>
</dbReference>
<reference evidence="1 2" key="1">
    <citation type="submission" date="2019-09" db="EMBL/GenBank/DDBJ databases">
        <authorList>
            <person name="Ou C."/>
        </authorList>
    </citation>
    <scope>NUCLEOTIDE SEQUENCE [LARGE SCALE GENOMIC DNA]</scope>
    <source>
        <strain evidence="1">S2</strain>
        <tissue evidence="1">Leaf</tissue>
    </source>
</reference>
<reference evidence="2" key="2">
    <citation type="submission" date="2019-10" db="EMBL/GenBank/DDBJ databases">
        <title>A de novo genome assembly of a pear dwarfing rootstock.</title>
        <authorList>
            <person name="Wang F."/>
            <person name="Wang J."/>
            <person name="Li S."/>
            <person name="Zhang Y."/>
            <person name="Fang M."/>
            <person name="Ma L."/>
            <person name="Zhao Y."/>
            <person name="Jiang S."/>
        </authorList>
    </citation>
    <scope>NUCLEOTIDE SEQUENCE [LARGE SCALE GENOMIC DNA]</scope>
</reference>
<evidence type="ECO:0000313" key="2">
    <source>
        <dbReference type="Proteomes" id="UP000327157"/>
    </source>
</evidence>
<organism evidence="1 2">
    <name type="scientific">Pyrus ussuriensis x Pyrus communis</name>
    <dbReference type="NCBI Taxonomy" id="2448454"/>
    <lineage>
        <taxon>Eukaryota</taxon>
        <taxon>Viridiplantae</taxon>
        <taxon>Streptophyta</taxon>
        <taxon>Embryophyta</taxon>
        <taxon>Tracheophyta</taxon>
        <taxon>Spermatophyta</taxon>
        <taxon>Magnoliopsida</taxon>
        <taxon>eudicotyledons</taxon>
        <taxon>Gunneridae</taxon>
        <taxon>Pentapetalae</taxon>
        <taxon>rosids</taxon>
        <taxon>fabids</taxon>
        <taxon>Rosales</taxon>
        <taxon>Rosaceae</taxon>
        <taxon>Amygdaloideae</taxon>
        <taxon>Maleae</taxon>
        <taxon>Pyrus</taxon>
    </lineage>
</organism>
<gene>
    <name evidence="1" type="ORF">D8674_029123</name>
</gene>
<sequence length="64" mass="6776">MQGHVIGTRAGGTAIAIGWRRVADTVKSELDRGGGGGDRDQEWGPKAKGRVATLALALLEVEYR</sequence>
<keyword evidence="2" id="KW-1185">Reference proteome</keyword>
<name>A0A5N5HY80_9ROSA</name>
<evidence type="ECO:0000313" key="1">
    <source>
        <dbReference type="EMBL" id="KAB2632876.1"/>
    </source>
</evidence>
<proteinExistence type="predicted"/>
<dbReference type="EMBL" id="SMOL01000120">
    <property type="protein sequence ID" value="KAB2632876.1"/>
    <property type="molecule type" value="Genomic_DNA"/>
</dbReference>